<proteinExistence type="predicted"/>
<evidence type="ECO:0000259" key="6">
    <source>
        <dbReference type="Pfam" id="PF01967"/>
    </source>
</evidence>
<gene>
    <name evidence="7" type="ORF">CONCODRAFT_80199</name>
</gene>
<keyword evidence="4" id="KW-0501">Molybdenum cofactor biosynthesis</keyword>
<dbReference type="PANTHER" id="PTHR22960">
    <property type="entry name" value="MOLYBDOPTERIN COFACTOR SYNTHESIS PROTEIN A"/>
    <property type="match status" value="1"/>
</dbReference>
<dbReference type="EC" id="4.6.1.17" evidence="3"/>
<dbReference type="GO" id="GO:0061798">
    <property type="term" value="F:GTP 3',8'-cyclase activity"/>
    <property type="evidence" value="ECO:0007669"/>
    <property type="project" value="TreeGrafter"/>
</dbReference>
<keyword evidence="8" id="KW-1185">Reference proteome</keyword>
<dbReference type="InterPro" id="IPR023045">
    <property type="entry name" value="MoaC"/>
</dbReference>
<dbReference type="Gene3D" id="3.30.70.640">
    <property type="entry name" value="Molybdopterin cofactor biosynthesis C (MoaC) domain"/>
    <property type="match status" value="1"/>
</dbReference>
<dbReference type="STRING" id="796925.A0A137NXG4"/>
<evidence type="ECO:0000256" key="5">
    <source>
        <dbReference type="ARBA" id="ARBA00023239"/>
    </source>
</evidence>
<dbReference type="GO" id="GO:0061799">
    <property type="term" value="F:cyclic pyranopterin monophosphate synthase activity"/>
    <property type="evidence" value="ECO:0007669"/>
    <property type="project" value="UniProtKB-EC"/>
</dbReference>
<dbReference type="PANTHER" id="PTHR22960:SF0">
    <property type="entry name" value="MOLYBDENUM COFACTOR BIOSYNTHESIS PROTEIN 1"/>
    <property type="match status" value="1"/>
</dbReference>
<accession>A0A137NXG4</accession>
<comment type="catalytic activity">
    <reaction evidence="1">
        <text>(8S)-3',8-cyclo-7,8-dihydroguanosine 5'-triphosphate = cyclic pyranopterin phosphate + diphosphate</text>
        <dbReference type="Rhea" id="RHEA:49580"/>
        <dbReference type="ChEBI" id="CHEBI:33019"/>
        <dbReference type="ChEBI" id="CHEBI:59648"/>
        <dbReference type="ChEBI" id="CHEBI:131766"/>
        <dbReference type="EC" id="4.6.1.17"/>
    </reaction>
</comment>
<dbReference type="CDD" id="cd01420">
    <property type="entry name" value="MoaC_PE"/>
    <property type="match status" value="1"/>
</dbReference>
<dbReference type="NCBIfam" id="TIGR00581">
    <property type="entry name" value="moaC"/>
    <property type="match status" value="1"/>
</dbReference>
<dbReference type="GO" id="GO:0006777">
    <property type="term" value="P:Mo-molybdopterin cofactor biosynthetic process"/>
    <property type="evidence" value="ECO:0007669"/>
    <property type="project" value="UniProtKB-KW"/>
</dbReference>
<comment type="pathway">
    <text evidence="2">Cofactor biosynthesis; molybdopterin biosynthesis.</text>
</comment>
<evidence type="ECO:0000256" key="3">
    <source>
        <dbReference type="ARBA" id="ARBA00012575"/>
    </source>
</evidence>
<dbReference type="NCBIfam" id="NF006870">
    <property type="entry name" value="PRK09364.1"/>
    <property type="match status" value="1"/>
</dbReference>
<dbReference type="Pfam" id="PF01967">
    <property type="entry name" value="MoaC"/>
    <property type="match status" value="1"/>
</dbReference>
<dbReference type="InterPro" id="IPR002820">
    <property type="entry name" value="Mopterin_CF_biosynth-C_dom"/>
</dbReference>
<dbReference type="Proteomes" id="UP000070444">
    <property type="component" value="Unassembled WGS sequence"/>
</dbReference>
<dbReference type="SUPFAM" id="SSF55040">
    <property type="entry name" value="Molybdenum cofactor biosynthesis protein C, MoaC"/>
    <property type="match status" value="1"/>
</dbReference>
<keyword evidence="5" id="KW-0456">Lyase</keyword>
<evidence type="ECO:0000313" key="7">
    <source>
        <dbReference type="EMBL" id="KXN67354.1"/>
    </source>
</evidence>
<dbReference type="UniPathway" id="UPA00344"/>
<reference evidence="7 8" key="1">
    <citation type="journal article" date="2015" name="Genome Biol. Evol.">
        <title>Phylogenomic analyses indicate that early fungi evolved digesting cell walls of algal ancestors of land plants.</title>
        <authorList>
            <person name="Chang Y."/>
            <person name="Wang S."/>
            <person name="Sekimoto S."/>
            <person name="Aerts A.L."/>
            <person name="Choi C."/>
            <person name="Clum A."/>
            <person name="LaButti K.M."/>
            <person name="Lindquist E.A."/>
            <person name="Yee Ngan C."/>
            <person name="Ohm R.A."/>
            <person name="Salamov A.A."/>
            <person name="Grigoriev I.V."/>
            <person name="Spatafora J.W."/>
            <person name="Berbee M.L."/>
        </authorList>
    </citation>
    <scope>NUCLEOTIDE SEQUENCE [LARGE SCALE GENOMIC DNA]</scope>
    <source>
        <strain evidence="7 8">NRRL 28638</strain>
    </source>
</reference>
<evidence type="ECO:0000256" key="2">
    <source>
        <dbReference type="ARBA" id="ARBA00005046"/>
    </source>
</evidence>
<evidence type="ECO:0000256" key="1">
    <source>
        <dbReference type="ARBA" id="ARBA00001637"/>
    </source>
</evidence>
<feature type="domain" description="Molybdopterin cofactor biosynthesis C (MoaC)" evidence="6">
    <location>
        <begin position="36"/>
        <end position="171"/>
    </location>
</feature>
<dbReference type="OrthoDB" id="429626at2759"/>
<dbReference type="InterPro" id="IPR050105">
    <property type="entry name" value="MoCo_biosynth_MoaA/MoaC"/>
</dbReference>
<dbReference type="EMBL" id="KQ964642">
    <property type="protein sequence ID" value="KXN67354.1"/>
    <property type="molecule type" value="Genomic_DNA"/>
</dbReference>
<dbReference type="InterPro" id="IPR036522">
    <property type="entry name" value="MoaC_sf"/>
</dbReference>
<dbReference type="AlphaFoldDB" id="A0A137NXG4"/>
<evidence type="ECO:0000256" key="4">
    <source>
        <dbReference type="ARBA" id="ARBA00023150"/>
    </source>
</evidence>
<organism evidence="7 8">
    <name type="scientific">Conidiobolus coronatus (strain ATCC 28846 / CBS 209.66 / NRRL 28638)</name>
    <name type="common">Delacroixia coronata</name>
    <dbReference type="NCBI Taxonomy" id="796925"/>
    <lineage>
        <taxon>Eukaryota</taxon>
        <taxon>Fungi</taxon>
        <taxon>Fungi incertae sedis</taxon>
        <taxon>Zoopagomycota</taxon>
        <taxon>Entomophthoromycotina</taxon>
        <taxon>Entomophthoromycetes</taxon>
        <taxon>Entomophthorales</taxon>
        <taxon>Ancylistaceae</taxon>
        <taxon>Conidiobolus</taxon>
    </lineage>
</organism>
<name>A0A137NXG4_CONC2</name>
<dbReference type="InterPro" id="IPR047594">
    <property type="entry name" value="MoaC_bact/euk"/>
</dbReference>
<evidence type="ECO:0000313" key="8">
    <source>
        <dbReference type="Proteomes" id="UP000070444"/>
    </source>
</evidence>
<dbReference type="OMA" id="IWDMVKS"/>
<sequence>MNYLRHSKKLITPNLLKTYNYSTKLSHVDSEGNAKMVDTSHKQPTSRTAIAEGVIKLNQQAFDQVKQNTHKKGDVLTVSKIAGIQAAKRTSDLIPLCHPLPLNFIDVQFNYLEADTSIKVTGTVKCNYNTGVEMEALTLVSTTCLTIFDMCKAVDPLAIIQSIKVIRKTGGNSDIKV</sequence>
<protein>
    <recommendedName>
        <fullName evidence="3">cyclic pyranopterin monophosphate synthase</fullName>
        <ecNumber evidence="3">4.6.1.17</ecNumber>
    </recommendedName>
</protein>